<protein>
    <submittedName>
        <fullName evidence="2">Type VII secretion protein EccE</fullName>
    </submittedName>
</protein>
<dbReference type="RefSeq" id="WP_253750012.1">
    <property type="nucleotide sequence ID" value="NZ_JAMZDZ010000001.1"/>
</dbReference>
<dbReference type="InterPro" id="IPR050051">
    <property type="entry name" value="EccE_dom"/>
</dbReference>
<name>A0ABV8LX65_9ACTN</name>
<gene>
    <name evidence="2" type="ORF">ACFOZ4_33985</name>
</gene>
<feature type="domain" description="Type VII secretion system protein EccE" evidence="1">
    <location>
        <begin position="92"/>
        <end position="181"/>
    </location>
</feature>
<organism evidence="2 3">
    <name type="scientific">Hamadaea flava</name>
    <dbReference type="NCBI Taxonomy" id="1742688"/>
    <lineage>
        <taxon>Bacteria</taxon>
        <taxon>Bacillati</taxon>
        <taxon>Actinomycetota</taxon>
        <taxon>Actinomycetes</taxon>
        <taxon>Micromonosporales</taxon>
        <taxon>Micromonosporaceae</taxon>
        <taxon>Hamadaea</taxon>
    </lineage>
</organism>
<accession>A0ABV8LX65</accession>
<evidence type="ECO:0000313" key="2">
    <source>
        <dbReference type="EMBL" id="MFC4135652.1"/>
    </source>
</evidence>
<evidence type="ECO:0000313" key="3">
    <source>
        <dbReference type="Proteomes" id="UP001595816"/>
    </source>
</evidence>
<sequence>MTGSPLDLLLPGLTTTAYADRAGQRVGVLGWAMGRTPAWSVLLRLDGVREPAGLLGPLSEGLIAGDVPVAATQLVRWSVPQPGDRPDTWDVCWVAARLDPVQATAAVAARGGGVTGAVQATAVAGLRLALRLRAAGYAVRPVEEDRLRPELAASLGAPDAVVIPAKHTWSVGPLRHVAFRVPGQADHALWAVRPGPPALSSCLAVQVTPARTGVKVRASLRLGVATDPDRVAVEDAVRRSLAGLDRRLTAMTGDQAQGVLATLPLGVY</sequence>
<comment type="caution">
    <text evidence="2">The sequence shown here is derived from an EMBL/GenBank/DDBJ whole genome shotgun (WGS) entry which is preliminary data.</text>
</comment>
<evidence type="ECO:0000259" key="1">
    <source>
        <dbReference type="Pfam" id="PF11203"/>
    </source>
</evidence>
<dbReference type="Pfam" id="PF11203">
    <property type="entry name" value="EccE"/>
    <property type="match status" value="1"/>
</dbReference>
<dbReference type="EMBL" id="JBHSAY010000023">
    <property type="protein sequence ID" value="MFC4135652.1"/>
    <property type="molecule type" value="Genomic_DNA"/>
</dbReference>
<keyword evidence="3" id="KW-1185">Reference proteome</keyword>
<dbReference type="Proteomes" id="UP001595816">
    <property type="component" value="Unassembled WGS sequence"/>
</dbReference>
<reference evidence="3" key="1">
    <citation type="journal article" date="2019" name="Int. J. Syst. Evol. Microbiol.">
        <title>The Global Catalogue of Microorganisms (GCM) 10K type strain sequencing project: providing services to taxonomists for standard genome sequencing and annotation.</title>
        <authorList>
            <consortium name="The Broad Institute Genomics Platform"/>
            <consortium name="The Broad Institute Genome Sequencing Center for Infectious Disease"/>
            <person name="Wu L."/>
            <person name="Ma J."/>
        </authorList>
    </citation>
    <scope>NUCLEOTIDE SEQUENCE [LARGE SCALE GENOMIC DNA]</scope>
    <source>
        <strain evidence="3">CGMCC 4.7289</strain>
    </source>
</reference>
<proteinExistence type="predicted"/>